<feature type="compositionally biased region" description="Basic and acidic residues" evidence="1">
    <location>
        <begin position="128"/>
        <end position="145"/>
    </location>
</feature>
<comment type="caution">
    <text evidence="3">The sequence shown here is derived from an EMBL/GenBank/DDBJ whole genome shotgun (WGS) entry which is preliminary data.</text>
</comment>
<gene>
    <name evidence="3" type="ORF">Tco_0975191</name>
</gene>
<dbReference type="Pfam" id="PF07727">
    <property type="entry name" value="RVT_2"/>
    <property type="match status" value="1"/>
</dbReference>
<dbReference type="EMBL" id="BQNB010016202">
    <property type="protein sequence ID" value="GJT49034.1"/>
    <property type="molecule type" value="Genomic_DNA"/>
</dbReference>
<reference evidence="3" key="1">
    <citation type="journal article" date="2022" name="Int. J. Mol. Sci.">
        <title>Draft Genome of Tanacetum Coccineum: Genomic Comparison of Closely Related Tanacetum-Family Plants.</title>
        <authorList>
            <person name="Yamashiro T."/>
            <person name="Shiraishi A."/>
            <person name="Nakayama K."/>
            <person name="Satake H."/>
        </authorList>
    </citation>
    <scope>NUCLEOTIDE SEQUENCE</scope>
</reference>
<keyword evidence="4" id="KW-1185">Reference proteome</keyword>
<feature type="region of interest" description="Disordered" evidence="1">
    <location>
        <begin position="118"/>
        <end position="157"/>
    </location>
</feature>
<organism evidence="3 4">
    <name type="scientific">Tanacetum coccineum</name>
    <dbReference type="NCBI Taxonomy" id="301880"/>
    <lineage>
        <taxon>Eukaryota</taxon>
        <taxon>Viridiplantae</taxon>
        <taxon>Streptophyta</taxon>
        <taxon>Embryophyta</taxon>
        <taxon>Tracheophyta</taxon>
        <taxon>Spermatophyta</taxon>
        <taxon>Magnoliopsida</taxon>
        <taxon>eudicotyledons</taxon>
        <taxon>Gunneridae</taxon>
        <taxon>Pentapetalae</taxon>
        <taxon>asterids</taxon>
        <taxon>campanulids</taxon>
        <taxon>Asterales</taxon>
        <taxon>Asteraceae</taxon>
        <taxon>Asteroideae</taxon>
        <taxon>Anthemideae</taxon>
        <taxon>Anthemidinae</taxon>
        <taxon>Tanacetum</taxon>
    </lineage>
</organism>
<protein>
    <submittedName>
        <fullName evidence="3">Retrovirus-related pol polyprotein from transposon TNT 1-94</fullName>
    </submittedName>
</protein>
<sequence length="223" mass="24868">MSPETMVHQCPLKDLTILMHKADPNYEEIDGGFVAFGGNSNGGKNFRKGYSTNSKAFRVFNSRTRIVEENLHVQFSEIHPNITGSGPNWLFDIDALTMSMTISRQLCVGNHSNCNVTQDPSFSSSSKDSPDAEFKPSGEEEKKDAEDPENEDSEVPTLKLLILIDEEAKTQERNKKDERGIMIKNKARLVAQGYTQEEGIDYDEVFAPVARIEAIGYSSPCLI</sequence>
<evidence type="ECO:0000256" key="1">
    <source>
        <dbReference type="SAM" id="MobiDB-lite"/>
    </source>
</evidence>
<reference evidence="3" key="2">
    <citation type="submission" date="2022-01" db="EMBL/GenBank/DDBJ databases">
        <authorList>
            <person name="Yamashiro T."/>
            <person name="Shiraishi A."/>
            <person name="Satake H."/>
            <person name="Nakayama K."/>
        </authorList>
    </citation>
    <scope>NUCLEOTIDE SEQUENCE</scope>
</reference>
<name>A0ABQ5EDP5_9ASTR</name>
<evidence type="ECO:0000259" key="2">
    <source>
        <dbReference type="Pfam" id="PF07727"/>
    </source>
</evidence>
<evidence type="ECO:0000313" key="3">
    <source>
        <dbReference type="EMBL" id="GJT49034.1"/>
    </source>
</evidence>
<dbReference type="Proteomes" id="UP001151760">
    <property type="component" value="Unassembled WGS sequence"/>
</dbReference>
<evidence type="ECO:0000313" key="4">
    <source>
        <dbReference type="Proteomes" id="UP001151760"/>
    </source>
</evidence>
<dbReference type="InterPro" id="IPR013103">
    <property type="entry name" value="RVT_2"/>
</dbReference>
<feature type="domain" description="Reverse transcriptase Ty1/copia-type" evidence="2">
    <location>
        <begin position="175"/>
        <end position="215"/>
    </location>
</feature>
<accession>A0ABQ5EDP5</accession>
<proteinExistence type="predicted"/>